<gene>
    <name evidence="2" type="ORF">ETSY2_07325</name>
</gene>
<protein>
    <recommendedName>
        <fullName evidence="1">RES domain-containing protein</fullName>
    </recommendedName>
</protein>
<reference evidence="2 3" key="1">
    <citation type="journal article" date="2014" name="Nature">
        <title>An environmental bacterial taxon with a large and distinct metabolic repertoire.</title>
        <authorList>
            <person name="Wilson M.C."/>
            <person name="Mori T."/>
            <person name="Ruckert C."/>
            <person name="Uria A.R."/>
            <person name="Helf M.J."/>
            <person name="Takada K."/>
            <person name="Gernert C."/>
            <person name="Steffens U.A."/>
            <person name="Heycke N."/>
            <person name="Schmitt S."/>
            <person name="Rinke C."/>
            <person name="Helfrich E.J."/>
            <person name="Brachmann A.O."/>
            <person name="Gurgui C."/>
            <person name="Wakimoto T."/>
            <person name="Kracht M."/>
            <person name="Crusemann M."/>
            <person name="Hentschel U."/>
            <person name="Abe I."/>
            <person name="Matsunaga S."/>
            <person name="Kalinowski J."/>
            <person name="Takeyama H."/>
            <person name="Piel J."/>
        </authorList>
    </citation>
    <scope>NUCLEOTIDE SEQUENCE [LARGE SCALE GENOMIC DNA]</scope>
    <source>
        <strain evidence="3">TSY2</strain>
    </source>
</reference>
<dbReference type="EMBL" id="AZHX01000301">
    <property type="protein sequence ID" value="ETX08111.1"/>
    <property type="molecule type" value="Genomic_DNA"/>
</dbReference>
<dbReference type="Proteomes" id="UP000019140">
    <property type="component" value="Unassembled WGS sequence"/>
</dbReference>
<evidence type="ECO:0000313" key="3">
    <source>
        <dbReference type="Proteomes" id="UP000019140"/>
    </source>
</evidence>
<comment type="caution">
    <text evidence="2">The sequence shown here is derived from an EMBL/GenBank/DDBJ whole genome shotgun (WGS) entry which is preliminary data.</text>
</comment>
<feature type="domain" description="RES" evidence="1">
    <location>
        <begin position="17"/>
        <end position="167"/>
    </location>
</feature>
<name>W4MDU2_9BACT</name>
<accession>W4MDU2</accession>
<dbReference type="AlphaFoldDB" id="W4MDU2"/>
<organism evidence="2 3">
    <name type="scientific">Candidatus Entotheonella gemina</name>
    <dbReference type="NCBI Taxonomy" id="1429439"/>
    <lineage>
        <taxon>Bacteria</taxon>
        <taxon>Pseudomonadati</taxon>
        <taxon>Nitrospinota/Tectimicrobiota group</taxon>
        <taxon>Candidatus Tectimicrobiota</taxon>
        <taxon>Candidatus Entotheonellia</taxon>
        <taxon>Candidatus Entotheonellales</taxon>
        <taxon>Candidatus Entotheonellaceae</taxon>
        <taxon>Candidatus Entotheonella</taxon>
    </lineage>
</organism>
<evidence type="ECO:0000313" key="2">
    <source>
        <dbReference type="EMBL" id="ETX08111.1"/>
    </source>
</evidence>
<evidence type="ECO:0000259" key="1">
    <source>
        <dbReference type="Pfam" id="PF08808"/>
    </source>
</evidence>
<keyword evidence="3" id="KW-1185">Reference proteome</keyword>
<proteinExistence type="predicted"/>
<dbReference type="Pfam" id="PF08808">
    <property type="entry name" value="RES"/>
    <property type="match status" value="1"/>
</dbReference>
<sequence length="191" mass="21444">MNLSGCLHLQRMPLTGTWYRAIQPQHWPTQDPHALYMYTRVIPSRFSAGDDQFTLLYFGENHLVALFEVRALLGSLIQPIPQPHQTWVTLNATIRLQSIVDLSQATEQDKINTTTQELTGAWTGSPPPSQLVPTQELGQALYAEPDIEGFFTISAQVPYYKILIIFPEKLQPGSFVSIPSPDGRSSLIIRP</sequence>
<dbReference type="InterPro" id="IPR014914">
    <property type="entry name" value="RES_dom"/>
</dbReference>
<dbReference type="HOGENOM" id="CLU_1419148_0_0_7"/>